<proteinExistence type="predicted"/>
<reference evidence="2" key="1">
    <citation type="submission" date="2015-11" db="EMBL/GenBank/DDBJ databases">
        <title>De novo transcriptome assembly of four potential Pierce s Disease insect vectors from Arizona vineyards.</title>
        <authorList>
            <person name="Tassone E.E."/>
        </authorList>
    </citation>
    <scope>NUCLEOTIDE SEQUENCE</scope>
</reference>
<feature type="compositionally biased region" description="Acidic residues" evidence="1">
    <location>
        <begin position="118"/>
        <end position="153"/>
    </location>
</feature>
<organism evidence="2">
    <name type="scientific">Homalodisca liturata</name>
    <dbReference type="NCBI Taxonomy" id="320908"/>
    <lineage>
        <taxon>Eukaryota</taxon>
        <taxon>Metazoa</taxon>
        <taxon>Ecdysozoa</taxon>
        <taxon>Arthropoda</taxon>
        <taxon>Hexapoda</taxon>
        <taxon>Insecta</taxon>
        <taxon>Pterygota</taxon>
        <taxon>Neoptera</taxon>
        <taxon>Paraneoptera</taxon>
        <taxon>Hemiptera</taxon>
        <taxon>Auchenorrhyncha</taxon>
        <taxon>Membracoidea</taxon>
        <taxon>Cicadellidae</taxon>
        <taxon>Cicadellinae</taxon>
        <taxon>Proconiini</taxon>
        <taxon>Homalodisca</taxon>
    </lineage>
</organism>
<evidence type="ECO:0000313" key="2">
    <source>
        <dbReference type="EMBL" id="JAS90073.1"/>
    </source>
</evidence>
<feature type="non-terminal residue" evidence="2">
    <location>
        <position position="178"/>
    </location>
</feature>
<accession>A0A1B6IT61</accession>
<feature type="non-terminal residue" evidence="2">
    <location>
        <position position="1"/>
    </location>
</feature>
<protein>
    <submittedName>
        <fullName evidence="2">Uncharacterized protein</fullName>
    </submittedName>
</protein>
<dbReference type="AlphaFoldDB" id="A0A1B6IT61"/>
<feature type="compositionally biased region" description="Basic and acidic residues" evidence="1">
    <location>
        <begin position="76"/>
        <end position="90"/>
    </location>
</feature>
<feature type="compositionally biased region" description="Basic and acidic residues" evidence="1">
    <location>
        <begin position="48"/>
        <end position="63"/>
    </location>
</feature>
<sequence>ISFLFVTDAFILNQQKTGKAILKPFEAGKEDSFEDDEFIIDSSTTTENSRDISRRSFKHKSDDDAFIDDPFIIHTSTREPDPDSLIHHANDIPLNSWKKDHKNPTNKPEKFAPSTKDDYDDEYDDYYDDDDDEEEDDDNDEGDGEEDYEDDDYNDKNDIGTEKFAPSTKDDYDDEYDD</sequence>
<dbReference type="EMBL" id="GECU01017633">
    <property type="protein sequence ID" value="JAS90073.1"/>
    <property type="molecule type" value="Transcribed_RNA"/>
</dbReference>
<evidence type="ECO:0000256" key="1">
    <source>
        <dbReference type="SAM" id="MobiDB-lite"/>
    </source>
</evidence>
<gene>
    <name evidence="2" type="ORF">g.12949</name>
</gene>
<feature type="region of interest" description="Disordered" evidence="1">
    <location>
        <begin position="36"/>
        <end position="178"/>
    </location>
</feature>
<name>A0A1B6IT61_9HEMI</name>